<gene>
    <name evidence="2" type="ORF">SAMN05421748_106248</name>
</gene>
<evidence type="ECO:0000313" key="2">
    <source>
        <dbReference type="EMBL" id="SNY42132.1"/>
    </source>
</evidence>
<dbReference type="AlphaFoldDB" id="A0A285I2B1"/>
<protein>
    <submittedName>
        <fullName evidence="2">Uncharacterized protein</fullName>
    </submittedName>
</protein>
<dbReference type="EMBL" id="OBDY01000006">
    <property type="protein sequence ID" value="SNY42132.1"/>
    <property type="molecule type" value="Genomic_DNA"/>
</dbReference>
<organism evidence="2 3">
    <name type="scientific">Paractinoplanes atraurantiacus</name>
    <dbReference type="NCBI Taxonomy" id="1036182"/>
    <lineage>
        <taxon>Bacteria</taxon>
        <taxon>Bacillati</taxon>
        <taxon>Actinomycetota</taxon>
        <taxon>Actinomycetes</taxon>
        <taxon>Micromonosporales</taxon>
        <taxon>Micromonosporaceae</taxon>
        <taxon>Paractinoplanes</taxon>
    </lineage>
</organism>
<keyword evidence="3" id="KW-1185">Reference proteome</keyword>
<evidence type="ECO:0000313" key="3">
    <source>
        <dbReference type="Proteomes" id="UP000219612"/>
    </source>
</evidence>
<sequence length="77" mass="8467">MTRGRDSQGMAGRVEGVERTVAVESSALAFWATAGAALTYSIVDSFAHMPALKGPWVLLFALFAWCVAQAMRQERYR</sequence>
<keyword evidence="1" id="KW-0812">Transmembrane</keyword>
<evidence type="ECO:0000256" key="1">
    <source>
        <dbReference type="SAM" id="Phobius"/>
    </source>
</evidence>
<proteinExistence type="predicted"/>
<reference evidence="2 3" key="1">
    <citation type="submission" date="2017-09" db="EMBL/GenBank/DDBJ databases">
        <authorList>
            <person name="Ehlers B."/>
            <person name="Leendertz F.H."/>
        </authorList>
    </citation>
    <scope>NUCLEOTIDE SEQUENCE [LARGE SCALE GENOMIC DNA]</scope>
    <source>
        <strain evidence="2 3">CGMCC 4.6857</strain>
    </source>
</reference>
<feature type="transmembrane region" description="Helical" evidence="1">
    <location>
        <begin position="54"/>
        <end position="71"/>
    </location>
</feature>
<accession>A0A285I2B1</accession>
<keyword evidence="1" id="KW-0472">Membrane</keyword>
<keyword evidence="1" id="KW-1133">Transmembrane helix</keyword>
<feature type="transmembrane region" description="Helical" evidence="1">
    <location>
        <begin position="21"/>
        <end position="42"/>
    </location>
</feature>
<name>A0A285I2B1_9ACTN</name>
<dbReference type="Proteomes" id="UP000219612">
    <property type="component" value="Unassembled WGS sequence"/>
</dbReference>